<dbReference type="SUPFAM" id="SSF51735">
    <property type="entry name" value="NAD(P)-binding Rossmann-fold domains"/>
    <property type="match status" value="1"/>
</dbReference>
<gene>
    <name evidence="4" type="ORF">BKA16_004167</name>
</gene>
<keyword evidence="1" id="KW-0521">NADP</keyword>
<dbReference type="SUPFAM" id="SSF50129">
    <property type="entry name" value="GroES-like"/>
    <property type="match status" value="1"/>
</dbReference>
<dbReference type="Proteomes" id="UP000551501">
    <property type="component" value="Unassembled WGS sequence"/>
</dbReference>
<reference evidence="4 5" key="1">
    <citation type="submission" date="2020-08" db="EMBL/GenBank/DDBJ databases">
        <title>Sequencing the genomes of 1000 actinobacteria strains.</title>
        <authorList>
            <person name="Klenk H.-P."/>
        </authorList>
    </citation>
    <scope>NUCLEOTIDE SEQUENCE [LARGE SCALE GENOMIC DNA]</scope>
    <source>
        <strain evidence="4 5">DSM 45298</strain>
    </source>
</reference>
<dbReference type="PANTHER" id="PTHR48106">
    <property type="entry name" value="QUINONE OXIDOREDUCTASE PIG3-RELATED"/>
    <property type="match status" value="1"/>
</dbReference>
<dbReference type="Pfam" id="PF08240">
    <property type="entry name" value="ADH_N"/>
    <property type="match status" value="1"/>
</dbReference>
<evidence type="ECO:0000313" key="5">
    <source>
        <dbReference type="Proteomes" id="UP000551501"/>
    </source>
</evidence>
<dbReference type="Gene3D" id="3.40.50.720">
    <property type="entry name" value="NAD(P)-binding Rossmann-like Domain"/>
    <property type="match status" value="1"/>
</dbReference>
<dbReference type="Gene3D" id="3.90.180.10">
    <property type="entry name" value="Medium-chain alcohol dehydrogenases, catalytic domain"/>
    <property type="match status" value="1"/>
</dbReference>
<dbReference type="SMART" id="SM00829">
    <property type="entry name" value="PKS_ER"/>
    <property type="match status" value="1"/>
</dbReference>
<proteinExistence type="predicted"/>
<feature type="domain" description="Enoyl reductase (ER)" evidence="3">
    <location>
        <begin position="14"/>
        <end position="305"/>
    </location>
</feature>
<dbReference type="InterPro" id="IPR013154">
    <property type="entry name" value="ADH-like_N"/>
</dbReference>
<evidence type="ECO:0000313" key="4">
    <source>
        <dbReference type="EMBL" id="MBB4137615.1"/>
    </source>
</evidence>
<dbReference type="AlphaFoldDB" id="A0A840EX88"/>
<dbReference type="GO" id="GO:0070402">
    <property type="term" value="F:NADPH binding"/>
    <property type="evidence" value="ECO:0007669"/>
    <property type="project" value="TreeGrafter"/>
</dbReference>
<dbReference type="CDD" id="cd05289">
    <property type="entry name" value="MDR_like_2"/>
    <property type="match status" value="1"/>
</dbReference>
<dbReference type="InterPro" id="IPR011032">
    <property type="entry name" value="GroES-like_sf"/>
</dbReference>
<dbReference type="RefSeq" id="WP_183372453.1">
    <property type="nucleotide sequence ID" value="NZ_BAABHL010000001.1"/>
</dbReference>
<protein>
    <submittedName>
        <fullName evidence="4">NADPH:quinone reductase-like Zn-dependent oxidoreductase</fullName>
    </submittedName>
</protein>
<comment type="caution">
    <text evidence="4">The sequence shown here is derived from an EMBL/GenBank/DDBJ whole genome shotgun (WGS) entry which is preliminary data.</text>
</comment>
<evidence type="ECO:0000259" key="3">
    <source>
        <dbReference type="SMART" id="SM00829"/>
    </source>
</evidence>
<accession>A0A840EX88</accession>
<dbReference type="EMBL" id="JACIFP010000001">
    <property type="protein sequence ID" value="MBB4137615.1"/>
    <property type="molecule type" value="Genomic_DNA"/>
</dbReference>
<keyword evidence="5" id="KW-1185">Reference proteome</keyword>
<dbReference type="Pfam" id="PF13602">
    <property type="entry name" value="ADH_zinc_N_2"/>
    <property type="match status" value="1"/>
</dbReference>
<name>A0A840EX88_9ACTN</name>
<evidence type="ECO:0000256" key="1">
    <source>
        <dbReference type="ARBA" id="ARBA00022857"/>
    </source>
</evidence>
<dbReference type="InterPro" id="IPR036291">
    <property type="entry name" value="NAD(P)-bd_dom_sf"/>
</dbReference>
<evidence type="ECO:0000256" key="2">
    <source>
        <dbReference type="ARBA" id="ARBA00023002"/>
    </source>
</evidence>
<dbReference type="InterPro" id="IPR020843">
    <property type="entry name" value="ER"/>
</dbReference>
<dbReference type="GO" id="GO:0016651">
    <property type="term" value="F:oxidoreductase activity, acting on NAD(P)H"/>
    <property type="evidence" value="ECO:0007669"/>
    <property type="project" value="TreeGrafter"/>
</dbReference>
<sequence>MTRRLLATGYGEPATVLSLVDVDAASPGDGEVVVSIEAAGLNPFDVKRVHGAMGADPAKLPLVLGGEAAGAVRVAADGTGFAPGDRVVVYPATGAFADEIVAPVTNVHRLPDAVTTETAAGLLLAGVTAYDTIATVDVGADDVVLIHGGSGAVGSVATSLAVARGATVIATASPANHEYLRGLGATPIGHDGDIAASVRAAVDAPVSAVIDTVGNDAAIDASLQLVPADRIVSIAAFGRADDGIVLLDGSSEASRAHRRDAVRPLLDAVADGRIAVDIAATYPLTEAAAAFDALAGPHPRGKYLIVP</sequence>
<organism evidence="4 5">
    <name type="scientific">Gordonia humi</name>
    <dbReference type="NCBI Taxonomy" id="686429"/>
    <lineage>
        <taxon>Bacteria</taxon>
        <taxon>Bacillati</taxon>
        <taxon>Actinomycetota</taxon>
        <taxon>Actinomycetes</taxon>
        <taxon>Mycobacteriales</taxon>
        <taxon>Gordoniaceae</taxon>
        <taxon>Gordonia</taxon>
    </lineage>
</organism>
<keyword evidence="2" id="KW-0560">Oxidoreductase</keyword>